<evidence type="ECO:0000313" key="3">
    <source>
        <dbReference type="Proteomes" id="UP001501637"/>
    </source>
</evidence>
<evidence type="ECO:0000256" key="1">
    <source>
        <dbReference type="SAM" id="Phobius"/>
    </source>
</evidence>
<organism evidence="2 3">
    <name type="scientific">Streptomyces rectiviolaceus</name>
    <dbReference type="NCBI Taxonomy" id="332591"/>
    <lineage>
        <taxon>Bacteria</taxon>
        <taxon>Bacillati</taxon>
        <taxon>Actinomycetota</taxon>
        <taxon>Actinomycetes</taxon>
        <taxon>Kitasatosporales</taxon>
        <taxon>Streptomycetaceae</taxon>
        <taxon>Streptomyces</taxon>
    </lineage>
</organism>
<protein>
    <submittedName>
        <fullName evidence="2">Uncharacterized protein</fullName>
    </submittedName>
</protein>
<name>A0ABP6N7V2_9ACTN</name>
<keyword evidence="1" id="KW-1133">Transmembrane helix</keyword>
<sequence>MTDLMVAVSGDEADTEEELRSLARWLHEDESLAGQLRGRVGAATPAPADHMGTGFDVLQLALGSTLSTAALVVSVLQWQLSRRRAPALVLSRGDVRVELTQEAARDEQTLRRVMEVLERAEGGTADDGSS</sequence>
<feature type="transmembrane region" description="Helical" evidence="1">
    <location>
        <begin position="57"/>
        <end position="76"/>
    </location>
</feature>
<dbReference type="EMBL" id="BAAAUG010000156">
    <property type="protein sequence ID" value="GAA3138825.1"/>
    <property type="molecule type" value="Genomic_DNA"/>
</dbReference>
<keyword evidence="3" id="KW-1185">Reference proteome</keyword>
<dbReference type="Proteomes" id="UP001501637">
    <property type="component" value="Unassembled WGS sequence"/>
</dbReference>
<dbReference type="InterPro" id="IPR045428">
    <property type="entry name" value="EACC1"/>
</dbReference>
<dbReference type="RefSeq" id="WP_344527856.1">
    <property type="nucleotide sequence ID" value="NZ_BAAAUG010000156.1"/>
</dbReference>
<dbReference type="Pfam" id="PF19953">
    <property type="entry name" value="EACC1"/>
    <property type="match status" value="1"/>
</dbReference>
<accession>A0ABP6N7V2</accession>
<gene>
    <name evidence="2" type="ORF">GCM10010449_68720</name>
</gene>
<keyword evidence="1" id="KW-0812">Transmembrane</keyword>
<proteinExistence type="predicted"/>
<comment type="caution">
    <text evidence="2">The sequence shown here is derived from an EMBL/GenBank/DDBJ whole genome shotgun (WGS) entry which is preliminary data.</text>
</comment>
<keyword evidence="1" id="KW-0472">Membrane</keyword>
<evidence type="ECO:0000313" key="2">
    <source>
        <dbReference type="EMBL" id="GAA3138825.1"/>
    </source>
</evidence>
<reference evidence="3" key="1">
    <citation type="journal article" date="2019" name="Int. J. Syst. Evol. Microbiol.">
        <title>The Global Catalogue of Microorganisms (GCM) 10K type strain sequencing project: providing services to taxonomists for standard genome sequencing and annotation.</title>
        <authorList>
            <consortium name="The Broad Institute Genomics Platform"/>
            <consortium name="The Broad Institute Genome Sequencing Center for Infectious Disease"/>
            <person name="Wu L."/>
            <person name="Ma J."/>
        </authorList>
    </citation>
    <scope>NUCLEOTIDE SEQUENCE [LARGE SCALE GENOMIC DNA]</scope>
    <source>
        <strain evidence="3">JCM 9092</strain>
    </source>
</reference>